<dbReference type="Gene3D" id="3.40.50.150">
    <property type="entry name" value="Vaccinia Virus protein VP39"/>
    <property type="match status" value="1"/>
</dbReference>
<dbReference type="InterPro" id="IPR013217">
    <property type="entry name" value="Methyltransf_12"/>
</dbReference>
<keyword evidence="2" id="KW-0808">Transferase</keyword>
<dbReference type="OrthoDB" id="21342at2"/>
<dbReference type="InterPro" id="IPR029063">
    <property type="entry name" value="SAM-dependent_MTases_sf"/>
</dbReference>
<dbReference type="KEGG" id="pla:Plav_3321"/>
<dbReference type="eggNOG" id="COG2226">
    <property type="taxonomic scope" value="Bacteria"/>
</dbReference>
<evidence type="ECO:0000313" key="3">
    <source>
        <dbReference type="Proteomes" id="UP000006377"/>
    </source>
</evidence>
<accession>A7HYE2</accession>
<organism evidence="2 3">
    <name type="scientific">Parvibaculum lavamentivorans (strain DS-1 / DSM 13023 / NCIMB 13966)</name>
    <dbReference type="NCBI Taxonomy" id="402881"/>
    <lineage>
        <taxon>Bacteria</taxon>
        <taxon>Pseudomonadati</taxon>
        <taxon>Pseudomonadota</taxon>
        <taxon>Alphaproteobacteria</taxon>
        <taxon>Hyphomicrobiales</taxon>
        <taxon>Parvibaculaceae</taxon>
        <taxon>Parvibaculum</taxon>
    </lineage>
</organism>
<evidence type="ECO:0000313" key="2">
    <source>
        <dbReference type="EMBL" id="ABS64925.1"/>
    </source>
</evidence>
<dbReference type="EMBL" id="CP000774">
    <property type="protein sequence ID" value="ABS64925.1"/>
    <property type="molecule type" value="Genomic_DNA"/>
</dbReference>
<dbReference type="Pfam" id="PF08242">
    <property type="entry name" value="Methyltransf_12"/>
    <property type="match status" value="1"/>
</dbReference>
<dbReference type="GO" id="GO:0008168">
    <property type="term" value="F:methyltransferase activity"/>
    <property type="evidence" value="ECO:0007669"/>
    <property type="project" value="UniProtKB-KW"/>
</dbReference>
<dbReference type="Proteomes" id="UP000006377">
    <property type="component" value="Chromosome"/>
</dbReference>
<dbReference type="RefSeq" id="WP_012112256.1">
    <property type="nucleotide sequence ID" value="NC_009719.1"/>
</dbReference>
<dbReference type="STRING" id="402881.Plav_3321"/>
<reference evidence="2 3" key="1">
    <citation type="journal article" date="2011" name="Stand. Genomic Sci.">
        <title>Complete genome sequence of Parvibaculum lavamentivorans type strain (DS-1(T)).</title>
        <authorList>
            <person name="Schleheck D."/>
            <person name="Weiss M."/>
            <person name="Pitluck S."/>
            <person name="Bruce D."/>
            <person name="Land M.L."/>
            <person name="Han S."/>
            <person name="Saunders E."/>
            <person name="Tapia R."/>
            <person name="Detter C."/>
            <person name="Brettin T."/>
            <person name="Han J."/>
            <person name="Woyke T."/>
            <person name="Goodwin L."/>
            <person name="Pennacchio L."/>
            <person name="Nolan M."/>
            <person name="Cook A.M."/>
            <person name="Kjelleberg S."/>
            <person name="Thomas T."/>
        </authorList>
    </citation>
    <scope>NUCLEOTIDE SEQUENCE [LARGE SCALE GENOMIC DNA]</scope>
    <source>
        <strain evidence="3">DS-1 / DSM 13023 / NCIMB 13966</strain>
    </source>
</reference>
<dbReference type="CDD" id="cd02440">
    <property type="entry name" value="AdoMet_MTases"/>
    <property type="match status" value="1"/>
</dbReference>
<dbReference type="HOGENOM" id="CLU_1330874_0_0_5"/>
<dbReference type="SUPFAM" id="SSF53335">
    <property type="entry name" value="S-adenosyl-L-methionine-dependent methyltransferases"/>
    <property type="match status" value="1"/>
</dbReference>
<proteinExistence type="predicted"/>
<keyword evidence="3" id="KW-1185">Reference proteome</keyword>
<dbReference type="PANTHER" id="PTHR43861">
    <property type="entry name" value="TRANS-ACONITATE 2-METHYLTRANSFERASE-RELATED"/>
    <property type="match status" value="1"/>
</dbReference>
<dbReference type="AlphaFoldDB" id="A7HYE2"/>
<keyword evidence="2" id="KW-0489">Methyltransferase</keyword>
<name>A7HYE2_PARL1</name>
<dbReference type="GO" id="GO:0032259">
    <property type="term" value="P:methylation"/>
    <property type="evidence" value="ECO:0007669"/>
    <property type="project" value="UniProtKB-KW"/>
</dbReference>
<evidence type="ECO:0000259" key="1">
    <source>
        <dbReference type="Pfam" id="PF08242"/>
    </source>
</evidence>
<gene>
    <name evidence="2" type="ordered locus">Plav_3321</name>
</gene>
<sequence>MAQDTSGILAILSNPTVYDFAQTLMGARRNRVWMQREFIKARPGERVLDVGCGTADILSVMPDVQYLGFDISEPYIEKARNRWGERGQFQASLLDKAALAKFGTFDLILATGLLHHLDDPEVDELFDAFASGLKPGGRIITVDGTFVPGQNPLARFIVGQDRGKSIRSPEGYTELARRHFGDVTGWLKERAWIPYTYWIMQIRS</sequence>
<protein>
    <submittedName>
        <fullName evidence="2">Methyltransferase type 12</fullName>
    </submittedName>
</protein>
<feature type="domain" description="Methyltransferase type 12" evidence="1">
    <location>
        <begin position="48"/>
        <end position="139"/>
    </location>
</feature>